<name>A0A371DV51_9APHY</name>
<dbReference type="EMBL" id="KZ857380">
    <property type="protein sequence ID" value="RDX56348.1"/>
    <property type="molecule type" value="Genomic_DNA"/>
</dbReference>
<organism evidence="1 2">
    <name type="scientific">Lentinus brumalis</name>
    <dbReference type="NCBI Taxonomy" id="2498619"/>
    <lineage>
        <taxon>Eukaryota</taxon>
        <taxon>Fungi</taxon>
        <taxon>Dikarya</taxon>
        <taxon>Basidiomycota</taxon>
        <taxon>Agaricomycotina</taxon>
        <taxon>Agaricomycetes</taxon>
        <taxon>Polyporales</taxon>
        <taxon>Polyporaceae</taxon>
        <taxon>Lentinus</taxon>
    </lineage>
</organism>
<sequence length="64" mass="7121">MPPSVPSSRYSLPLWSAFYAATADHFLLDYLDHDQRVPVNRPPGFALWAHPDNAPGAYLEVNAP</sequence>
<protein>
    <submittedName>
        <fullName evidence="1">Uncharacterized protein</fullName>
    </submittedName>
</protein>
<dbReference type="AlphaFoldDB" id="A0A371DV51"/>
<evidence type="ECO:0000313" key="2">
    <source>
        <dbReference type="Proteomes" id="UP000256964"/>
    </source>
</evidence>
<proteinExistence type="predicted"/>
<evidence type="ECO:0000313" key="1">
    <source>
        <dbReference type="EMBL" id="RDX56348.1"/>
    </source>
</evidence>
<accession>A0A371DV51</accession>
<dbReference type="Proteomes" id="UP000256964">
    <property type="component" value="Unassembled WGS sequence"/>
</dbReference>
<reference evidence="1 2" key="1">
    <citation type="journal article" date="2018" name="Biotechnol. Biofuels">
        <title>Integrative visual omics of the white-rot fungus Polyporus brumalis exposes the biotechnological potential of its oxidative enzymes for delignifying raw plant biomass.</title>
        <authorList>
            <person name="Miyauchi S."/>
            <person name="Rancon A."/>
            <person name="Drula E."/>
            <person name="Hage H."/>
            <person name="Chaduli D."/>
            <person name="Favel A."/>
            <person name="Grisel S."/>
            <person name="Henrissat B."/>
            <person name="Herpoel-Gimbert I."/>
            <person name="Ruiz-Duenas F.J."/>
            <person name="Chevret D."/>
            <person name="Hainaut M."/>
            <person name="Lin J."/>
            <person name="Wang M."/>
            <person name="Pangilinan J."/>
            <person name="Lipzen A."/>
            <person name="Lesage-Meessen L."/>
            <person name="Navarro D."/>
            <person name="Riley R."/>
            <person name="Grigoriev I.V."/>
            <person name="Zhou S."/>
            <person name="Raouche S."/>
            <person name="Rosso M.N."/>
        </authorList>
    </citation>
    <scope>NUCLEOTIDE SEQUENCE [LARGE SCALE GENOMIC DNA]</scope>
    <source>
        <strain evidence="1 2">BRFM 1820</strain>
    </source>
</reference>
<keyword evidence="2" id="KW-1185">Reference proteome</keyword>
<gene>
    <name evidence="1" type="ORF">OH76DRAFT_1395458</name>
</gene>